<organism evidence="1 2">
    <name type="scientific">Diplodia seriata</name>
    <dbReference type="NCBI Taxonomy" id="420778"/>
    <lineage>
        <taxon>Eukaryota</taxon>
        <taxon>Fungi</taxon>
        <taxon>Dikarya</taxon>
        <taxon>Ascomycota</taxon>
        <taxon>Pezizomycotina</taxon>
        <taxon>Dothideomycetes</taxon>
        <taxon>Dothideomycetes incertae sedis</taxon>
        <taxon>Botryosphaeriales</taxon>
        <taxon>Botryosphaeriaceae</taxon>
        <taxon>Diplodia</taxon>
    </lineage>
</organism>
<name>A0A0G2EJ31_9PEZI</name>
<proteinExistence type="predicted"/>
<dbReference type="PANTHER" id="PTHR28250:SF1">
    <property type="entry name" value="CYTOCHROME B PRE-MRNA-PROCESSING PROTEIN 6"/>
    <property type="match status" value="1"/>
</dbReference>
<dbReference type="AlphaFoldDB" id="A0A0G2EJ31"/>
<reference evidence="1 2" key="2">
    <citation type="submission" date="2015-05" db="EMBL/GenBank/DDBJ databases">
        <title>Distinctive expansion of gene families associated with plant cell wall degradation and secondary metabolism in the genomes of grapevine trunk pathogens.</title>
        <authorList>
            <person name="Lawrence D.P."/>
            <person name="Travadon R."/>
            <person name="Rolshausen P.E."/>
            <person name="Baumgartner K."/>
        </authorList>
    </citation>
    <scope>NUCLEOTIDE SEQUENCE [LARGE SCALE GENOMIC DNA]</scope>
    <source>
        <strain evidence="1">DS831</strain>
    </source>
</reference>
<dbReference type="GO" id="GO:0034551">
    <property type="term" value="P:mitochondrial respiratory chain complex III assembly"/>
    <property type="evidence" value="ECO:0007669"/>
    <property type="project" value="TreeGrafter"/>
</dbReference>
<comment type="caution">
    <text evidence="1">The sequence shown here is derived from an EMBL/GenBank/DDBJ whole genome shotgun (WGS) entry which is preliminary data.</text>
</comment>
<reference evidence="1 2" key="1">
    <citation type="submission" date="2015-03" db="EMBL/GenBank/DDBJ databases">
        <authorList>
            <person name="Morales-Cruz A."/>
            <person name="Amrine K.C."/>
            <person name="Cantu D."/>
        </authorList>
    </citation>
    <scope>NUCLEOTIDE SEQUENCE [LARGE SCALE GENOMIC DNA]</scope>
    <source>
        <strain evidence="1">DS831</strain>
    </source>
</reference>
<dbReference type="GO" id="GO:0061671">
    <property type="term" value="C:Cbp3p-Cbp6 complex"/>
    <property type="evidence" value="ECO:0007669"/>
    <property type="project" value="InterPro"/>
</dbReference>
<dbReference type="InterPro" id="IPR037653">
    <property type="entry name" value="Cbp6"/>
</dbReference>
<dbReference type="EMBL" id="LAQI01000077">
    <property type="protein sequence ID" value="KKY22364.1"/>
    <property type="molecule type" value="Genomic_DNA"/>
</dbReference>
<dbReference type="Proteomes" id="UP000034182">
    <property type="component" value="Unassembled WGS sequence"/>
</dbReference>
<evidence type="ECO:0008006" key="3">
    <source>
        <dbReference type="Google" id="ProtNLM"/>
    </source>
</evidence>
<dbReference type="Pfam" id="PF20180">
    <property type="entry name" value="UQCC2_CBP6"/>
    <property type="match status" value="1"/>
</dbReference>
<accession>A0A0G2EJ31</accession>
<gene>
    <name evidence="1" type="ORF">UCDDS831_g03529</name>
</gene>
<dbReference type="PANTHER" id="PTHR28250">
    <property type="entry name" value="CYTOCHROME B PRE-MRNA-PROCESSING PROTEIN 6"/>
    <property type="match status" value="1"/>
</dbReference>
<evidence type="ECO:0000313" key="2">
    <source>
        <dbReference type="Proteomes" id="UP000034182"/>
    </source>
</evidence>
<evidence type="ECO:0000313" key="1">
    <source>
        <dbReference type="EMBL" id="KKY22364.1"/>
    </source>
</evidence>
<dbReference type="GO" id="GO:0043022">
    <property type="term" value="F:ribosome binding"/>
    <property type="evidence" value="ECO:0007669"/>
    <property type="project" value="InterPro"/>
</dbReference>
<sequence>MTSTIAKHYARIAGAWPKDVLRPTVQFQDALKKHAAAASAAPAVQELKDVNALYSLLENRYANKYPVSPALLKPRSNPSYYDDLMVELSRAPDRGWFERFTTKWKGFLRLK</sequence>
<protein>
    <recommendedName>
        <fullName evidence="3">Cytochrome B pre-mRNA-processing protein 6</fullName>
    </recommendedName>
</protein>